<dbReference type="PANTHER" id="PTHR43226:SF8">
    <property type="entry name" value="XAA-PRO DIPEPTIDASE"/>
    <property type="match status" value="1"/>
</dbReference>
<dbReference type="Pfam" id="PF00557">
    <property type="entry name" value="Peptidase_M24"/>
    <property type="match status" value="1"/>
</dbReference>
<evidence type="ECO:0000256" key="1">
    <source>
        <dbReference type="ARBA" id="ARBA00022670"/>
    </source>
</evidence>
<dbReference type="InterPro" id="IPR052433">
    <property type="entry name" value="X-Pro_dipept-like"/>
</dbReference>
<dbReference type="Proteomes" id="UP000053030">
    <property type="component" value="Unassembled WGS sequence"/>
</dbReference>
<accession>A0A837NE34</accession>
<dbReference type="GO" id="GO:0016795">
    <property type="term" value="F:phosphoric triester hydrolase activity"/>
    <property type="evidence" value="ECO:0007669"/>
    <property type="project" value="InterPro"/>
</dbReference>
<evidence type="ECO:0000256" key="3">
    <source>
        <dbReference type="ARBA" id="ARBA00022801"/>
    </source>
</evidence>
<comment type="caution">
    <text evidence="10">The sequence shown here is derived from an EMBL/GenBank/DDBJ whole genome shotgun (WGS) entry which is preliminary data.</text>
</comment>
<dbReference type="NCBIfam" id="NF010133">
    <property type="entry name" value="PRK13607.1"/>
    <property type="match status" value="1"/>
</dbReference>
<dbReference type="HAMAP" id="MF_01279">
    <property type="entry name" value="X_Pro_dipeptid"/>
    <property type="match status" value="1"/>
</dbReference>
<organism evidence="10 11">
    <name type="scientific">Idiomarina zobellii</name>
    <dbReference type="NCBI Taxonomy" id="86103"/>
    <lineage>
        <taxon>Bacteria</taxon>
        <taxon>Pseudomonadati</taxon>
        <taxon>Pseudomonadota</taxon>
        <taxon>Gammaproteobacteria</taxon>
        <taxon>Alteromonadales</taxon>
        <taxon>Idiomarinaceae</taxon>
        <taxon>Idiomarina</taxon>
    </lineage>
</organism>
<evidence type="ECO:0000256" key="4">
    <source>
        <dbReference type="ARBA" id="ARBA00022997"/>
    </source>
</evidence>
<dbReference type="EMBL" id="LHSG01000011">
    <property type="protein sequence ID" value="KPD23298.1"/>
    <property type="molecule type" value="Genomic_DNA"/>
</dbReference>
<dbReference type="GO" id="GO:0008235">
    <property type="term" value="F:metalloexopeptidase activity"/>
    <property type="evidence" value="ECO:0007669"/>
    <property type="project" value="UniProtKB-UniRule"/>
</dbReference>
<evidence type="ECO:0000259" key="9">
    <source>
        <dbReference type="Pfam" id="PF21216"/>
    </source>
</evidence>
<dbReference type="InterPro" id="IPR000994">
    <property type="entry name" value="Pept_M24"/>
</dbReference>
<feature type="binding site" evidence="7">
    <location>
        <position position="422"/>
    </location>
    <ligand>
        <name>Mn(2+)</name>
        <dbReference type="ChEBI" id="CHEBI:29035"/>
        <label>1</label>
    </ligand>
</feature>
<evidence type="ECO:0000313" key="11">
    <source>
        <dbReference type="Proteomes" id="UP000053030"/>
    </source>
</evidence>
<keyword evidence="4 7" id="KW-0224">Dipeptidase</keyword>
<dbReference type="OrthoDB" id="9806388at2"/>
<dbReference type="GO" id="GO:0004177">
    <property type="term" value="F:aminopeptidase activity"/>
    <property type="evidence" value="ECO:0007669"/>
    <property type="project" value="TreeGrafter"/>
</dbReference>
<comment type="catalytic activity">
    <reaction evidence="7">
        <text>Xaa-L-Pro dipeptide + H2O = an L-alpha-amino acid + L-proline</text>
        <dbReference type="Rhea" id="RHEA:76407"/>
        <dbReference type="ChEBI" id="CHEBI:15377"/>
        <dbReference type="ChEBI" id="CHEBI:59869"/>
        <dbReference type="ChEBI" id="CHEBI:60039"/>
        <dbReference type="ChEBI" id="CHEBI:195196"/>
        <dbReference type="EC" id="3.4.13.9"/>
    </reaction>
</comment>
<evidence type="ECO:0000256" key="5">
    <source>
        <dbReference type="ARBA" id="ARBA00023049"/>
    </source>
</evidence>
<dbReference type="PANTHER" id="PTHR43226">
    <property type="entry name" value="XAA-PRO AMINOPEPTIDASE 3"/>
    <property type="match status" value="1"/>
</dbReference>
<keyword evidence="1 7" id="KW-0645">Protease</keyword>
<evidence type="ECO:0000256" key="2">
    <source>
        <dbReference type="ARBA" id="ARBA00022723"/>
    </source>
</evidence>
<dbReference type="InterPro" id="IPR048819">
    <property type="entry name" value="PepQ_N"/>
</dbReference>
<dbReference type="InterPro" id="IPR029149">
    <property type="entry name" value="Creatin/AminoP/Spt16_N"/>
</dbReference>
<feature type="binding site" evidence="7">
    <location>
        <position position="422"/>
    </location>
    <ligand>
        <name>Mn(2+)</name>
        <dbReference type="ChEBI" id="CHEBI:29035"/>
        <label>2</label>
    </ligand>
</feature>
<dbReference type="InterPro" id="IPR022846">
    <property type="entry name" value="X_Pro_dipept"/>
</dbReference>
<keyword evidence="5 7" id="KW-0482">Metalloprotease</keyword>
<keyword evidence="11" id="KW-1185">Reference proteome</keyword>
<evidence type="ECO:0000313" key="10">
    <source>
        <dbReference type="EMBL" id="KPD23298.1"/>
    </source>
</evidence>
<dbReference type="InterPro" id="IPR001131">
    <property type="entry name" value="Peptidase_M24B_aminopep-P_CS"/>
</dbReference>
<dbReference type="Pfam" id="PF21216">
    <property type="entry name" value="PepQ_N"/>
    <property type="match status" value="1"/>
</dbReference>
<evidence type="ECO:0000256" key="6">
    <source>
        <dbReference type="ARBA" id="ARBA00023211"/>
    </source>
</evidence>
<feature type="domain" description="Peptidase M24" evidence="8">
    <location>
        <begin position="170"/>
        <end position="427"/>
    </location>
</feature>
<feature type="binding site" evidence="7">
    <location>
        <position position="258"/>
    </location>
    <ligand>
        <name>Mn(2+)</name>
        <dbReference type="ChEBI" id="CHEBI:29035"/>
        <label>1</label>
    </ligand>
</feature>
<protein>
    <recommendedName>
        <fullName evidence="7">Xaa-Pro dipeptidase</fullName>
        <shortName evidence="7">X-Pro dipeptidase</shortName>
        <ecNumber evidence="7">3.4.13.9</ecNumber>
    </recommendedName>
    <alternativeName>
        <fullName evidence="7">Imidodipeptidase</fullName>
    </alternativeName>
    <alternativeName>
        <fullName evidence="7">Proline dipeptidase</fullName>
        <shortName evidence="7">Prolidase</shortName>
    </alternativeName>
</protein>
<dbReference type="Gene3D" id="3.40.350.10">
    <property type="entry name" value="Creatinase/prolidase N-terminal domain"/>
    <property type="match status" value="1"/>
</dbReference>
<comment type="function">
    <text evidence="7">Splits dipeptides with a prolyl residue in the C-terminal position.</text>
</comment>
<dbReference type="GO" id="GO:0006508">
    <property type="term" value="P:proteolysis"/>
    <property type="evidence" value="ECO:0007669"/>
    <property type="project" value="UniProtKB-KW"/>
</dbReference>
<feature type="binding site" evidence="7">
    <location>
        <position position="258"/>
    </location>
    <ligand>
        <name>Mn(2+)</name>
        <dbReference type="ChEBI" id="CHEBI:29035"/>
        <label>2</label>
    </ligand>
</feature>
<dbReference type="InterPro" id="IPR036005">
    <property type="entry name" value="Creatinase/aminopeptidase-like"/>
</dbReference>
<keyword evidence="6 7" id="KW-0464">Manganese</keyword>
<dbReference type="RefSeq" id="WP_053954108.1">
    <property type="nucleotide sequence ID" value="NZ_FNCB01000011.1"/>
</dbReference>
<sequence length="449" mass="51181">MTTSAGLWRLFQSHIDELQKRAERLLERENLELLAIHSGQQKRWFLDDMNYPFRANPHFKAWCPETQLPNAWIIVQPKTKPTLVLLAADDFWHTVKSVESEDWTAAFHVEHLKTPEAIETLLPYDKKHAAYIGEHIEVAKALGFDNINPDPVLHFFHYHRLFKTDYELACLEEANELAARGHIAAAEAFAEGASEFECLLSYMSETKQGQNEVPYSHIIGQNKNASVLHHWQLATANKTPLRSMLVDAGAEVCGYAADISRTWSYEHNEYEELIVAVDQITLALIDKLKPGVSFPDLHKLAHEQIANLLFAFGFVRCSPEQMIEEGITTVFFPHGLGHPLGLQVHDVGAAQADERGTPIPSPQGQLTLRTTRTVEARQVYTIEPGIYFIEPLLNKLASSNKKHLINWKRVDEFRPFGGVRIEDNIVVYREKNDNLTRRTELKDFKFKVG</sequence>
<name>A0A837NE34_9GAMM</name>
<comment type="similarity">
    <text evidence="7">Belongs to the peptidase M24B family. Bacterial-type prolidase subfamily.</text>
</comment>
<dbReference type="Gene3D" id="3.90.230.10">
    <property type="entry name" value="Creatinase/methionine aminopeptidase superfamily"/>
    <property type="match status" value="1"/>
</dbReference>
<gene>
    <name evidence="7" type="primary">pepQ</name>
    <name evidence="10" type="ORF">AFK76_09780</name>
</gene>
<dbReference type="AlphaFoldDB" id="A0A837NE34"/>
<dbReference type="SUPFAM" id="SSF55920">
    <property type="entry name" value="Creatinase/aminopeptidase"/>
    <property type="match status" value="1"/>
</dbReference>
<dbReference type="GO" id="GO:0046872">
    <property type="term" value="F:metal ion binding"/>
    <property type="evidence" value="ECO:0007669"/>
    <property type="project" value="UniProtKB-KW"/>
</dbReference>
<dbReference type="GO" id="GO:0005829">
    <property type="term" value="C:cytosol"/>
    <property type="evidence" value="ECO:0007669"/>
    <property type="project" value="TreeGrafter"/>
</dbReference>
<evidence type="ECO:0000259" key="8">
    <source>
        <dbReference type="Pfam" id="PF00557"/>
    </source>
</evidence>
<keyword evidence="2 7" id="KW-0479">Metal-binding</keyword>
<dbReference type="GO" id="GO:0102009">
    <property type="term" value="F:proline dipeptidase activity"/>
    <property type="evidence" value="ECO:0007669"/>
    <property type="project" value="UniProtKB-EC"/>
</dbReference>
<feature type="binding site" evidence="7">
    <location>
        <position position="247"/>
    </location>
    <ligand>
        <name>Mn(2+)</name>
        <dbReference type="ChEBI" id="CHEBI:29035"/>
        <label>2</label>
    </ligand>
</feature>
<feature type="domain" description="Xaa-Pro dipeptidase N-terminal" evidence="9">
    <location>
        <begin position="10"/>
        <end position="158"/>
    </location>
</feature>
<keyword evidence="3 7" id="KW-0378">Hydrolase</keyword>
<feature type="binding site" evidence="7">
    <location>
        <position position="383"/>
    </location>
    <ligand>
        <name>Mn(2+)</name>
        <dbReference type="ChEBI" id="CHEBI:29035"/>
        <label>1</label>
    </ligand>
</feature>
<dbReference type="EC" id="3.4.13.9" evidence="7"/>
<reference evidence="10 11" key="1">
    <citation type="submission" date="2015-08" db="EMBL/GenBank/DDBJ databases">
        <title>Genome sequencing and assembly of the deep-sea bacterium Idiomarina zobellii.</title>
        <authorList>
            <person name="Mithoefer S.D."/>
            <person name="Rheaume B.A."/>
            <person name="MacLea K.S."/>
        </authorList>
    </citation>
    <scope>NUCLEOTIDE SEQUENCE [LARGE SCALE GENOMIC DNA]</scope>
    <source>
        <strain evidence="10 11">KMM 231</strain>
    </source>
</reference>
<proteinExistence type="inferred from homology"/>
<evidence type="ECO:0000256" key="7">
    <source>
        <dbReference type="HAMAP-Rule" id="MF_01279"/>
    </source>
</evidence>
<comment type="cofactor">
    <cofactor evidence="7">
        <name>Mn(2+)</name>
        <dbReference type="ChEBI" id="CHEBI:29035"/>
    </cofactor>
    <text evidence="7">Binds 2 manganese ions per subunit.</text>
</comment>
<dbReference type="PROSITE" id="PS00491">
    <property type="entry name" value="PROLINE_PEPTIDASE"/>
    <property type="match status" value="1"/>
</dbReference>
<feature type="binding site" evidence="7">
    <location>
        <position position="338"/>
    </location>
    <ligand>
        <name>Mn(2+)</name>
        <dbReference type="ChEBI" id="CHEBI:29035"/>
        <label>1</label>
    </ligand>
</feature>